<accession>A0A8J3IK33</accession>
<dbReference type="Proteomes" id="UP000597444">
    <property type="component" value="Unassembled WGS sequence"/>
</dbReference>
<gene>
    <name evidence="1" type="ORF">KSF_052710</name>
</gene>
<protein>
    <submittedName>
        <fullName evidence="1">Uncharacterized protein</fullName>
    </submittedName>
</protein>
<reference evidence="1" key="1">
    <citation type="submission" date="2020-10" db="EMBL/GenBank/DDBJ databases">
        <title>Taxonomic study of unclassified bacteria belonging to the class Ktedonobacteria.</title>
        <authorList>
            <person name="Yabe S."/>
            <person name="Wang C.M."/>
            <person name="Zheng Y."/>
            <person name="Sakai Y."/>
            <person name="Cavaletti L."/>
            <person name="Monciardini P."/>
            <person name="Donadio S."/>
        </authorList>
    </citation>
    <scope>NUCLEOTIDE SEQUENCE</scope>
    <source>
        <strain evidence="1">ID150040</strain>
    </source>
</reference>
<keyword evidence="2" id="KW-1185">Reference proteome</keyword>
<comment type="caution">
    <text evidence="1">The sequence shown here is derived from an EMBL/GenBank/DDBJ whole genome shotgun (WGS) entry which is preliminary data.</text>
</comment>
<proteinExistence type="predicted"/>
<evidence type="ECO:0000313" key="1">
    <source>
        <dbReference type="EMBL" id="GHO95223.1"/>
    </source>
</evidence>
<sequence>MAKGKWVTSDEGVKLYNEAGLSENTFFRHVREKKIEKYLPDQRQRGALYNLDDIKKHTSYQSKKTKQRLTALQSINEVESKTDWFKEADLPYLLALDYEMYGIEESLDLSISHGWWAKNAFICRILYNIRDRKDIWGYITMIPMEEEIIFKLLRREMHERDIRPEHILTYEQGKEYFIYAASAVLRPEHRSHLRGLLKSILNYWCEQYPKVKLSKIYAYADSKEGWFLIKHLFFSPRYDIDKKAFELDLQQINPSKMITSFQDCLREKEALQE</sequence>
<dbReference type="EMBL" id="BNJK01000001">
    <property type="protein sequence ID" value="GHO95223.1"/>
    <property type="molecule type" value="Genomic_DNA"/>
</dbReference>
<organism evidence="1 2">
    <name type="scientific">Reticulibacter mediterranei</name>
    <dbReference type="NCBI Taxonomy" id="2778369"/>
    <lineage>
        <taxon>Bacteria</taxon>
        <taxon>Bacillati</taxon>
        <taxon>Chloroflexota</taxon>
        <taxon>Ktedonobacteria</taxon>
        <taxon>Ktedonobacterales</taxon>
        <taxon>Reticulibacteraceae</taxon>
        <taxon>Reticulibacter</taxon>
    </lineage>
</organism>
<dbReference type="RefSeq" id="WP_220205914.1">
    <property type="nucleotide sequence ID" value="NZ_BNJK01000001.1"/>
</dbReference>
<dbReference type="AlphaFoldDB" id="A0A8J3IK33"/>
<name>A0A8J3IK33_9CHLR</name>
<evidence type="ECO:0000313" key="2">
    <source>
        <dbReference type="Proteomes" id="UP000597444"/>
    </source>
</evidence>